<dbReference type="Gene3D" id="3.50.50.60">
    <property type="entry name" value="FAD/NAD(P)-binding domain"/>
    <property type="match status" value="1"/>
</dbReference>
<dbReference type="PANTHER" id="PTHR21197">
    <property type="entry name" value="UDP-GALACTOPYRANOSE MUTASE"/>
    <property type="match status" value="1"/>
</dbReference>
<dbReference type="GO" id="GO:0050660">
    <property type="term" value="F:flavin adenine dinucleotide binding"/>
    <property type="evidence" value="ECO:0007669"/>
    <property type="project" value="TreeGrafter"/>
</dbReference>
<dbReference type="SUPFAM" id="SSF51971">
    <property type="entry name" value="Nucleotide-binding domain"/>
    <property type="match status" value="1"/>
</dbReference>
<proteinExistence type="predicted"/>
<dbReference type="EMBL" id="BARW01024890">
    <property type="protein sequence ID" value="GAI97064.1"/>
    <property type="molecule type" value="Genomic_DNA"/>
</dbReference>
<organism evidence="1">
    <name type="scientific">marine sediment metagenome</name>
    <dbReference type="NCBI Taxonomy" id="412755"/>
    <lineage>
        <taxon>unclassified sequences</taxon>
        <taxon>metagenomes</taxon>
        <taxon>ecological metagenomes</taxon>
    </lineage>
</organism>
<gene>
    <name evidence="1" type="ORF">S12H4_40928</name>
</gene>
<comment type="caution">
    <text evidence="1">The sequence shown here is derived from an EMBL/GenBank/DDBJ whole genome shotgun (WGS) entry which is preliminary data.</text>
</comment>
<reference evidence="1" key="1">
    <citation type="journal article" date="2014" name="Front. Microbiol.">
        <title>High frequency of phylogenetically diverse reductive dehalogenase-homologous genes in deep subseafloor sedimentary metagenomes.</title>
        <authorList>
            <person name="Kawai M."/>
            <person name="Futagami T."/>
            <person name="Toyoda A."/>
            <person name="Takaki Y."/>
            <person name="Nishi S."/>
            <person name="Hori S."/>
            <person name="Arai W."/>
            <person name="Tsubouchi T."/>
            <person name="Morono Y."/>
            <person name="Uchiyama I."/>
            <person name="Ito T."/>
            <person name="Fujiyama A."/>
            <person name="Inagaki F."/>
            <person name="Takami H."/>
        </authorList>
    </citation>
    <scope>NUCLEOTIDE SEQUENCE</scope>
    <source>
        <strain evidence="1">Expedition CK06-06</strain>
    </source>
</reference>
<feature type="non-terminal residue" evidence="1">
    <location>
        <position position="152"/>
    </location>
</feature>
<dbReference type="PANTHER" id="PTHR21197:SF0">
    <property type="entry name" value="UDP-GALACTOPYRANOSE MUTASE"/>
    <property type="match status" value="1"/>
</dbReference>
<dbReference type="AlphaFoldDB" id="X1UXI3"/>
<dbReference type="InterPro" id="IPR036188">
    <property type="entry name" value="FAD/NAD-bd_sf"/>
</dbReference>
<dbReference type="GO" id="GO:0008767">
    <property type="term" value="F:UDP-galactopyranose mutase activity"/>
    <property type="evidence" value="ECO:0007669"/>
    <property type="project" value="TreeGrafter"/>
</dbReference>
<evidence type="ECO:0000313" key="1">
    <source>
        <dbReference type="EMBL" id="GAI97064.1"/>
    </source>
</evidence>
<dbReference type="GO" id="GO:0005829">
    <property type="term" value="C:cytosol"/>
    <property type="evidence" value="ECO:0007669"/>
    <property type="project" value="TreeGrafter"/>
</dbReference>
<name>X1UXI3_9ZZZZ</name>
<evidence type="ECO:0008006" key="2">
    <source>
        <dbReference type="Google" id="ProtNLM"/>
    </source>
</evidence>
<accession>X1UXI3</accession>
<dbReference type="Pfam" id="PF13450">
    <property type="entry name" value="NAD_binding_8"/>
    <property type="match status" value="1"/>
</dbReference>
<protein>
    <recommendedName>
        <fullName evidence="2">Amine oxidase domain-containing protein</fullName>
    </recommendedName>
</protein>
<sequence>MIPILGAGLAGLSAAYHLDGEHLILERDRDVGGLCKSVNIGGYVFDYAPHILFTRDDYVRTLFEGLLKGNLFRHTREAYIYLGGAYVRYPFEANLNTLPEEIIQECIDGVMNRKTTESTNFEEWIYTTFGDGIARHYMVPYNRKIWKYDLSK</sequence>